<dbReference type="SUPFAM" id="SSF51182">
    <property type="entry name" value="RmlC-like cupins"/>
    <property type="match status" value="1"/>
</dbReference>
<sequence length="118" mass="12539">PPPPRGPDPITGRVEDRVTMRTTGPAVYSVETIVLRPGENTGWHRHPGTELAIVRAGEVTVRREGACRPTRYTAGEAVFVDDGSPHLASNDGAVPAEMVVTHLLDPGVPERSSVPPAC</sequence>
<dbReference type="EMBL" id="JAAXKY010000125">
    <property type="protein sequence ID" value="NMH81003.1"/>
    <property type="molecule type" value="Genomic_DNA"/>
</dbReference>
<evidence type="ECO:0000313" key="3">
    <source>
        <dbReference type="Proteomes" id="UP001296706"/>
    </source>
</evidence>
<accession>A0ABX1RKX2</accession>
<comment type="caution">
    <text evidence="2">The sequence shown here is derived from an EMBL/GenBank/DDBJ whole genome shotgun (WGS) entry which is preliminary data.</text>
</comment>
<feature type="non-terminal residue" evidence="2">
    <location>
        <position position="1"/>
    </location>
</feature>
<organism evidence="2 3">
    <name type="scientific">Pseudonocardia xinjiangensis</name>
    <dbReference type="NCBI Taxonomy" id="75289"/>
    <lineage>
        <taxon>Bacteria</taxon>
        <taxon>Bacillati</taxon>
        <taxon>Actinomycetota</taxon>
        <taxon>Actinomycetes</taxon>
        <taxon>Pseudonocardiales</taxon>
        <taxon>Pseudonocardiaceae</taxon>
        <taxon>Pseudonocardia</taxon>
    </lineage>
</organism>
<proteinExistence type="predicted"/>
<gene>
    <name evidence="2" type="ORF">HF577_28415</name>
</gene>
<evidence type="ECO:0000313" key="2">
    <source>
        <dbReference type="EMBL" id="NMH81003.1"/>
    </source>
</evidence>
<name>A0ABX1RKX2_9PSEU</name>
<dbReference type="Proteomes" id="UP001296706">
    <property type="component" value="Unassembled WGS sequence"/>
</dbReference>
<evidence type="ECO:0000259" key="1">
    <source>
        <dbReference type="Pfam" id="PF07883"/>
    </source>
</evidence>
<keyword evidence="3" id="KW-1185">Reference proteome</keyword>
<dbReference type="InterPro" id="IPR014710">
    <property type="entry name" value="RmlC-like_jellyroll"/>
</dbReference>
<dbReference type="Gene3D" id="2.60.120.10">
    <property type="entry name" value="Jelly Rolls"/>
    <property type="match status" value="1"/>
</dbReference>
<dbReference type="Pfam" id="PF07883">
    <property type="entry name" value="Cupin_2"/>
    <property type="match status" value="1"/>
</dbReference>
<dbReference type="InterPro" id="IPR013096">
    <property type="entry name" value="Cupin_2"/>
</dbReference>
<dbReference type="InterPro" id="IPR011051">
    <property type="entry name" value="RmlC_Cupin_sf"/>
</dbReference>
<protein>
    <submittedName>
        <fullName evidence="2">Cupin domain-containing protein</fullName>
    </submittedName>
</protein>
<dbReference type="RefSeq" id="WP_169399047.1">
    <property type="nucleotide sequence ID" value="NZ_JAAXKY010000125.1"/>
</dbReference>
<feature type="domain" description="Cupin type-2" evidence="1">
    <location>
        <begin position="33"/>
        <end position="101"/>
    </location>
</feature>
<reference evidence="2 3" key="1">
    <citation type="submission" date="2020-04" db="EMBL/GenBank/DDBJ databases">
        <authorList>
            <person name="Klaysubun C."/>
            <person name="Duangmal K."/>
            <person name="Lipun K."/>
        </authorList>
    </citation>
    <scope>NUCLEOTIDE SEQUENCE [LARGE SCALE GENOMIC DNA]</scope>
    <source>
        <strain evidence="2 3">JCM 11839</strain>
    </source>
</reference>